<accession>A0A6J6XNY3</accession>
<sequence length="88" mass="9762">MLSKLKDMAVASTSETPWDLWIDYQRRDDDGLTHGDIRHARVGLVVKPGMNLVVGNEDADLANAEVVRVVEGIVYLRVDSDLVTQPSK</sequence>
<gene>
    <name evidence="1" type="ORF">UFOPK3026_00319</name>
</gene>
<proteinExistence type="predicted"/>
<dbReference type="EMBL" id="CAFAAP010000030">
    <property type="protein sequence ID" value="CAB4796858.1"/>
    <property type="molecule type" value="Genomic_DNA"/>
</dbReference>
<evidence type="ECO:0000313" key="1">
    <source>
        <dbReference type="EMBL" id="CAB4796858.1"/>
    </source>
</evidence>
<organism evidence="1">
    <name type="scientific">freshwater metagenome</name>
    <dbReference type="NCBI Taxonomy" id="449393"/>
    <lineage>
        <taxon>unclassified sequences</taxon>
        <taxon>metagenomes</taxon>
        <taxon>ecological metagenomes</taxon>
    </lineage>
</organism>
<protein>
    <submittedName>
        <fullName evidence="1">Unannotated protein</fullName>
    </submittedName>
</protein>
<reference evidence="1" key="1">
    <citation type="submission" date="2020-05" db="EMBL/GenBank/DDBJ databases">
        <authorList>
            <person name="Chiriac C."/>
            <person name="Salcher M."/>
            <person name="Ghai R."/>
            <person name="Kavagutti S V."/>
        </authorList>
    </citation>
    <scope>NUCLEOTIDE SEQUENCE</scope>
</reference>
<name>A0A6J6XNY3_9ZZZZ</name>
<dbReference type="AlphaFoldDB" id="A0A6J6XNY3"/>